<accession>A0ACB8DRD1</accession>
<protein>
    <submittedName>
        <fullName evidence="1">Uncharacterized protein</fullName>
    </submittedName>
</protein>
<comment type="caution">
    <text evidence="1">The sequence shown here is derived from an EMBL/GenBank/DDBJ whole genome shotgun (WGS) entry which is preliminary data.</text>
</comment>
<name>A0ACB8DRD1_DERSI</name>
<keyword evidence="2" id="KW-1185">Reference proteome</keyword>
<dbReference type="EMBL" id="CM023479">
    <property type="protein sequence ID" value="KAH7975070.1"/>
    <property type="molecule type" value="Genomic_DNA"/>
</dbReference>
<proteinExistence type="predicted"/>
<gene>
    <name evidence="1" type="ORF">HPB49_023276</name>
</gene>
<organism evidence="1 2">
    <name type="scientific">Dermacentor silvarum</name>
    <name type="common">Tick</name>
    <dbReference type="NCBI Taxonomy" id="543639"/>
    <lineage>
        <taxon>Eukaryota</taxon>
        <taxon>Metazoa</taxon>
        <taxon>Ecdysozoa</taxon>
        <taxon>Arthropoda</taxon>
        <taxon>Chelicerata</taxon>
        <taxon>Arachnida</taxon>
        <taxon>Acari</taxon>
        <taxon>Parasitiformes</taxon>
        <taxon>Ixodida</taxon>
        <taxon>Ixodoidea</taxon>
        <taxon>Ixodidae</taxon>
        <taxon>Rhipicephalinae</taxon>
        <taxon>Dermacentor</taxon>
    </lineage>
</organism>
<reference evidence="1" key="1">
    <citation type="submission" date="2020-05" db="EMBL/GenBank/DDBJ databases">
        <title>Large-scale comparative analyses of tick genomes elucidate their genetic diversity and vector capacities.</title>
        <authorList>
            <person name="Jia N."/>
            <person name="Wang J."/>
            <person name="Shi W."/>
            <person name="Du L."/>
            <person name="Sun Y."/>
            <person name="Zhan W."/>
            <person name="Jiang J."/>
            <person name="Wang Q."/>
            <person name="Zhang B."/>
            <person name="Ji P."/>
            <person name="Sakyi L.B."/>
            <person name="Cui X."/>
            <person name="Yuan T."/>
            <person name="Jiang B."/>
            <person name="Yang W."/>
            <person name="Lam T.T.-Y."/>
            <person name="Chang Q."/>
            <person name="Ding S."/>
            <person name="Wang X."/>
            <person name="Zhu J."/>
            <person name="Ruan X."/>
            <person name="Zhao L."/>
            <person name="Wei J."/>
            <person name="Que T."/>
            <person name="Du C."/>
            <person name="Cheng J."/>
            <person name="Dai P."/>
            <person name="Han X."/>
            <person name="Huang E."/>
            <person name="Gao Y."/>
            <person name="Liu J."/>
            <person name="Shao H."/>
            <person name="Ye R."/>
            <person name="Li L."/>
            <person name="Wei W."/>
            <person name="Wang X."/>
            <person name="Wang C."/>
            <person name="Yang T."/>
            <person name="Huo Q."/>
            <person name="Li W."/>
            <person name="Guo W."/>
            <person name="Chen H."/>
            <person name="Zhou L."/>
            <person name="Ni X."/>
            <person name="Tian J."/>
            <person name="Zhou Y."/>
            <person name="Sheng Y."/>
            <person name="Liu T."/>
            <person name="Pan Y."/>
            <person name="Xia L."/>
            <person name="Li J."/>
            <person name="Zhao F."/>
            <person name="Cao W."/>
        </authorList>
    </citation>
    <scope>NUCLEOTIDE SEQUENCE</scope>
    <source>
        <strain evidence="1">Dsil-2018</strain>
    </source>
</reference>
<dbReference type="Proteomes" id="UP000821865">
    <property type="component" value="Chromosome 10"/>
</dbReference>
<sequence>MHKAKIYFTGGERITFGGDEEDEVPLTQPEARGSLWSDQASGSQSEVAFQGGRRQGWSKSKTQPRGSCSRSTVPRRGEGRTFSRLRRRSRNSRVTGANCQLWPTLWFVQMTTVVITIVVAALVALTYILREASATAKAAHDAGSAIDVDDIANTTNIIATLLGDHFGSADLDNSSLEAKAKIHFSGGERITFGGDEEDEVPLTQPEARGSLWIDQASGSQSEVAFQGGQRQGWWKSKTQPRGSCSRSTVQRRGEGRSFSRLRRRSRNSRVTGANCQHWPTLWFVQMTAVVITFVVAALVALTYILREASVTVEEAHNADSAMDVDDIANTTNITATLLGDRFGSADLDNSSLEAKAKIHFSGGERITFGGDEEDEVPLTQPEARGSLWSDQASGSQSEVAFQGGRRQGWWKSKTQPRGSCSRSTVQRRGEGRSFSRLRRRSRNSRVTGANCQHWPPLWFVQMTAVVITFVVAALVALTYILREASATAKAAHYAGSAMDVDDIVKTTNITATLLGDRFGSADLDNSSLEASAAVMSGFGSSFTGSTEKSTPEGVPSLRERAGERPSQKHRSETPGNEEEELHREGEASHAHSIEHAAEKTTS</sequence>
<evidence type="ECO:0000313" key="1">
    <source>
        <dbReference type="EMBL" id="KAH7975070.1"/>
    </source>
</evidence>
<evidence type="ECO:0000313" key="2">
    <source>
        <dbReference type="Proteomes" id="UP000821865"/>
    </source>
</evidence>